<reference evidence="6 7" key="2">
    <citation type="journal article" date="2017" name="Front. Plant Sci.">
        <title>Gene Classification and Mining of Molecular Markers Useful in Red Clover (Trifolium pratense) Breeding.</title>
        <authorList>
            <person name="Istvanek J."/>
            <person name="Dluhosova J."/>
            <person name="Dluhos P."/>
            <person name="Patkova L."/>
            <person name="Nedelnik J."/>
            <person name="Repkova J."/>
        </authorList>
    </citation>
    <scope>NUCLEOTIDE SEQUENCE [LARGE SCALE GENOMIC DNA]</scope>
    <source>
        <strain evidence="7">cv. Tatra</strain>
        <tissue evidence="6">Young leaves</tissue>
    </source>
</reference>
<dbReference type="GO" id="GO:0005634">
    <property type="term" value="C:nucleus"/>
    <property type="evidence" value="ECO:0007669"/>
    <property type="project" value="UniProtKB-SubCell"/>
</dbReference>
<keyword evidence="4" id="KW-0539">Nucleus</keyword>
<feature type="region of interest" description="VHIID" evidence="5">
    <location>
        <begin position="70"/>
        <end position="135"/>
    </location>
</feature>
<gene>
    <name evidence="6" type="ORF">L195_g024594</name>
</gene>
<comment type="caution">
    <text evidence="5">Lacks conserved residue(s) required for the propagation of feature annotation.</text>
</comment>
<organism evidence="6 7">
    <name type="scientific">Trifolium pratense</name>
    <name type="common">Red clover</name>
    <dbReference type="NCBI Taxonomy" id="57577"/>
    <lineage>
        <taxon>Eukaryota</taxon>
        <taxon>Viridiplantae</taxon>
        <taxon>Streptophyta</taxon>
        <taxon>Embryophyta</taxon>
        <taxon>Tracheophyta</taxon>
        <taxon>Spermatophyta</taxon>
        <taxon>Magnoliopsida</taxon>
        <taxon>eudicotyledons</taxon>
        <taxon>Gunneridae</taxon>
        <taxon>Pentapetalae</taxon>
        <taxon>rosids</taxon>
        <taxon>fabids</taxon>
        <taxon>Fabales</taxon>
        <taxon>Fabaceae</taxon>
        <taxon>Papilionoideae</taxon>
        <taxon>50 kb inversion clade</taxon>
        <taxon>NPAAA clade</taxon>
        <taxon>Hologalegina</taxon>
        <taxon>IRL clade</taxon>
        <taxon>Trifolieae</taxon>
        <taxon>Trifolium</taxon>
    </lineage>
</organism>
<comment type="similarity">
    <text evidence="5">Belongs to the GRAS family.</text>
</comment>
<evidence type="ECO:0000256" key="4">
    <source>
        <dbReference type="ARBA" id="ARBA00023242"/>
    </source>
</evidence>
<evidence type="ECO:0000256" key="3">
    <source>
        <dbReference type="ARBA" id="ARBA00023163"/>
    </source>
</evidence>
<dbReference type="GO" id="GO:0009610">
    <property type="term" value="P:response to symbiotic fungus"/>
    <property type="evidence" value="ECO:0007669"/>
    <property type="project" value="UniProtKB-ARBA"/>
</dbReference>
<reference evidence="6 7" key="1">
    <citation type="journal article" date="2014" name="Am. J. Bot.">
        <title>Genome assembly and annotation for red clover (Trifolium pratense; Fabaceae).</title>
        <authorList>
            <person name="Istvanek J."/>
            <person name="Jaros M."/>
            <person name="Krenek A."/>
            <person name="Repkova J."/>
        </authorList>
    </citation>
    <scope>NUCLEOTIDE SEQUENCE [LARGE SCALE GENOMIC DNA]</scope>
    <source>
        <strain evidence="7">cv. Tatra</strain>
        <tissue evidence="6">Young leaves</tissue>
    </source>
</reference>
<sequence length="358" mass="40385">MECAVAISVENLGEAHRMLLELTQLASPFKTSCAERVVAYFAKAMISRVMNSWLGVCSPLIDHRTIHSALQVFNNISPFIKFSHFTSNQAILEAVNRCNDIHIIDLDIMQGLQWPAFFHILATRMEGRPNVRMTGMGASMELLVETGKNLSNFARRLGLCLEFYPIACKFGEVVDVSMLQIRPNETLAVHWLQHSLYDSTGPDWKTLRLLEELEPRIITLVEQDVNIGGSFLDRFVGSLHYYSTLFDSLGSYLHSDDANRNIVEHNLLSKEINNILAIGGPKRSGEEKFRLWRNELVASNSFEQVSTSSNSMAQAQLILNMFSPTHGYSLSQVDGMLRLGWKDTSLYTASSWTCRTSR</sequence>
<dbReference type="STRING" id="57577.A0A2K3NE36"/>
<dbReference type="AlphaFoldDB" id="A0A2K3NE36"/>
<dbReference type="Pfam" id="PF03514">
    <property type="entry name" value="GRAS"/>
    <property type="match status" value="1"/>
</dbReference>
<feature type="short sequence motif" description="VHIID" evidence="5">
    <location>
        <begin position="101"/>
        <end position="105"/>
    </location>
</feature>
<accession>A0A2K3NE36</accession>
<evidence type="ECO:0000256" key="2">
    <source>
        <dbReference type="ARBA" id="ARBA00023015"/>
    </source>
</evidence>
<feature type="region of interest" description="Leucine repeat II (LRII)" evidence="5">
    <location>
        <begin position="145"/>
        <end position="177"/>
    </location>
</feature>
<comment type="subcellular location">
    <subcellularLocation>
        <location evidence="1">Nucleus</location>
    </subcellularLocation>
</comment>
<proteinExistence type="inferred from homology"/>
<feature type="region of interest" description="SAW" evidence="5">
    <location>
        <begin position="277"/>
        <end position="353"/>
    </location>
</feature>
<protein>
    <submittedName>
        <fullName evidence="6">Protein SCARECROW-like</fullName>
    </submittedName>
</protein>
<keyword evidence="2" id="KW-0805">Transcription regulation</keyword>
<dbReference type="PROSITE" id="PS50985">
    <property type="entry name" value="GRAS"/>
    <property type="match status" value="1"/>
</dbReference>
<evidence type="ECO:0000313" key="7">
    <source>
        <dbReference type="Proteomes" id="UP000236291"/>
    </source>
</evidence>
<dbReference type="Proteomes" id="UP000236291">
    <property type="component" value="Unassembled WGS sequence"/>
</dbReference>
<evidence type="ECO:0000256" key="5">
    <source>
        <dbReference type="PROSITE-ProRule" id="PRU01191"/>
    </source>
</evidence>
<name>A0A2K3NE36_TRIPR</name>
<evidence type="ECO:0000256" key="1">
    <source>
        <dbReference type="ARBA" id="ARBA00004123"/>
    </source>
</evidence>
<evidence type="ECO:0000313" key="6">
    <source>
        <dbReference type="EMBL" id="PNY01302.1"/>
    </source>
</evidence>
<dbReference type="PANTHER" id="PTHR31636">
    <property type="entry name" value="OSJNBA0084A10.13 PROTEIN-RELATED"/>
    <property type="match status" value="1"/>
</dbReference>
<dbReference type="EMBL" id="ASHM01019939">
    <property type="protein sequence ID" value="PNY01302.1"/>
    <property type="molecule type" value="Genomic_DNA"/>
</dbReference>
<keyword evidence="3" id="KW-0804">Transcription</keyword>
<dbReference type="InterPro" id="IPR005202">
    <property type="entry name" value="TF_GRAS"/>
</dbReference>
<comment type="caution">
    <text evidence="6">The sequence shown here is derived from an EMBL/GenBank/DDBJ whole genome shotgun (WGS) entry which is preliminary data.</text>
</comment>